<sequence>MLYFTNIVLRAPVSSSTHKQQIRLSSHEFMMSLRNLEEHHHSALDLQCSKMFIIIRAATMIKDQSAHRLLNFRHFVLLPKQSHLDAVLNEGIDVQGRS</sequence>
<evidence type="ECO:0000313" key="2">
    <source>
        <dbReference type="Proteomes" id="UP001054945"/>
    </source>
</evidence>
<accession>A0AAV4M9T8</accession>
<proteinExistence type="predicted"/>
<organism evidence="1 2">
    <name type="scientific">Caerostris extrusa</name>
    <name type="common">Bark spider</name>
    <name type="synonym">Caerostris bankana</name>
    <dbReference type="NCBI Taxonomy" id="172846"/>
    <lineage>
        <taxon>Eukaryota</taxon>
        <taxon>Metazoa</taxon>
        <taxon>Ecdysozoa</taxon>
        <taxon>Arthropoda</taxon>
        <taxon>Chelicerata</taxon>
        <taxon>Arachnida</taxon>
        <taxon>Araneae</taxon>
        <taxon>Araneomorphae</taxon>
        <taxon>Entelegynae</taxon>
        <taxon>Araneoidea</taxon>
        <taxon>Araneidae</taxon>
        <taxon>Caerostris</taxon>
    </lineage>
</organism>
<keyword evidence="2" id="KW-1185">Reference proteome</keyword>
<reference evidence="1 2" key="1">
    <citation type="submission" date="2021-06" db="EMBL/GenBank/DDBJ databases">
        <title>Caerostris extrusa draft genome.</title>
        <authorList>
            <person name="Kono N."/>
            <person name="Arakawa K."/>
        </authorList>
    </citation>
    <scope>NUCLEOTIDE SEQUENCE [LARGE SCALE GENOMIC DNA]</scope>
</reference>
<name>A0AAV4M9T8_CAEEX</name>
<dbReference type="EMBL" id="BPLR01001985">
    <property type="protein sequence ID" value="GIX68658.1"/>
    <property type="molecule type" value="Genomic_DNA"/>
</dbReference>
<gene>
    <name evidence="1" type="ORF">CEXT_512271</name>
</gene>
<evidence type="ECO:0000313" key="1">
    <source>
        <dbReference type="EMBL" id="GIX68658.1"/>
    </source>
</evidence>
<dbReference type="Proteomes" id="UP001054945">
    <property type="component" value="Unassembled WGS sequence"/>
</dbReference>
<comment type="caution">
    <text evidence="1">The sequence shown here is derived from an EMBL/GenBank/DDBJ whole genome shotgun (WGS) entry which is preliminary data.</text>
</comment>
<dbReference type="AlphaFoldDB" id="A0AAV4M9T8"/>
<protein>
    <submittedName>
        <fullName evidence="1">Uncharacterized protein</fullName>
    </submittedName>
</protein>